<sequence>MTIKADIAKALRAHGITPEAPLVNLQRGSDIWSDLRTLVVKVGGWGNRISNLDGLRALRDAGVRSEQILIDEVIEVGDRGAVVVGYLRPDRPIRADDAEAVGALLRDVHEAMLASDIWYPPLDGYVFAPDDWLAQNIIIHGDLPYLVDLDLWDERERKESVATMCSDFMRQLLHNADDIAAFHRGYGTY</sequence>
<dbReference type="RefSeq" id="WP_345063579.1">
    <property type="nucleotide sequence ID" value="NZ_BAABCN010000002.1"/>
</dbReference>
<name>A0ABP7KAQ4_9MICO</name>
<dbReference type="EMBL" id="BAABCN010000002">
    <property type="protein sequence ID" value="GAA3871116.1"/>
    <property type="molecule type" value="Genomic_DNA"/>
</dbReference>
<dbReference type="Proteomes" id="UP001501803">
    <property type="component" value="Unassembled WGS sequence"/>
</dbReference>
<protein>
    <recommendedName>
        <fullName evidence="3">Aminoglycoside phosphotransferase domain-containing protein</fullName>
    </recommendedName>
</protein>
<organism evidence="1 2">
    <name type="scientific">Leifsonia kafniensis</name>
    <dbReference type="NCBI Taxonomy" id="475957"/>
    <lineage>
        <taxon>Bacteria</taxon>
        <taxon>Bacillati</taxon>
        <taxon>Actinomycetota</taxon>
        <taxon>Actinomycetes</taxon>
        <taxon>Micrococcales</taxon>
        <taxon>Microbacteriaceae</taxon>
        <taxon>Leifsonia</taxon>
    </lineage>
</organism>
<comment type="caution">
    <text evidence="1">The sequence shown here is derived from an EMBL/GenBank/DDBJ whole genome shotgun (WGS) entry which is preliminary data.</text>
</comment>
<reference evidence="2" key="1">
    <citation type="journal article" date="2019" name="Int. J. Syst. Evol. Microbiol.">
        <title>The Global Catalogue of Microorganisms (GCM) 10K type strain sequencing project: providing services to taxonomists for standard genome sequencing and annotation.</title>
        <authorList>
            <consortium name="The Broad Institute Genomics Platform"/>
            <consortium name="The Broad Institute Genome Sequencing Center for Infectious Disease"/>
            <person name="Wu L."/>
            <person name="Ma J."/>
        </authorList>
    </citation>
    <scope>NUCLEOTIDE SEQUENCE [LARGE SCALE GENOMIC DNA]</scope>
    <source>
        <strain evidence="2">JCM 17021</strain>
    </source>
</reference>
<evidence type="ECO:0000313" key="2">
    <source>
        <dbReference type="Proteomes" id="UP001501803"/>
    </source>
</evidence>
<accession>A0ABP7KAQ4</accession>
<gene>
    <name evidence="1" type="ORF">GCM10022381_12790</name>
</gene>
<keyword evidence="2" id="KW-1185">Reference proteome</keyword>
<proteinExistence type="predicted"/>
<evidence type="ECO:0008006" key="3">
    <source>
        <dbReference type="Google" id="ProtNLM"/>
    </source>
</evidence>
<evidence type="ECO:0000313" key="1">
    <source>
        <dbReference type="EMBL" id="GAA3871116.1"/>
    </source>
</evidence>